<feature type="domain" description="Zinc finger PHD-type" evidence="5">
    <location>
        <begin position="3"/>
        <end position="49"/>
    </location>
</feature>
<dbReference type="InterPro" id="IPR013083">
    <property type="entry name" value="Znf_RING/FYVE/PHD"/>
</dbReference>
<reference evidence="6" key="1">
    <citation type="submission" date="2022-02" db="EMBL/GenBank/DDBJ databases">
        <authorList>
            <person name="King R."/>
        </authorList>
    </citation>
    <scope>NUCLEOTIDE SEQUENCE</scope>
</reference>
<dbReference type="InterPro" id="IPR019786">
    <property type="entry name" value="Zinc_finger_PHD-type_CS"/>
</dbReference>
<evidence type="ECO:0000256" key="1">
    <source>
        <dbReference type="ARBA" id="ARBA00022723"/>
    </source>
</evidence>
<gene>
    <name evidence="6" type="ORF">SPLIT_LOCUS10646</name>
</gene>
<dbReference type="Proteomes" id="UP001153321">
    <property type="component" value="Chromosome 6"/>
</dbReference>
<evidence type="ECO:0000313" key="7">
    <source>
        <dbReference type="Proteomes" id="UP001153321"/>
    </source>
</evidence>
<keyword evidence="7" id="KW-1185">Reference proteome</keyword>
<evidence type="ECO:0000256" key="2">
    <source>
        <dbReference type="ARBA" id="ARBA00022771"/>
    </source>
</evidence>
<keyword evidence="2" id="KW-0863">Zinc-finger</keyword>
<evidence type="ECO:0000256" key="4">
    <source>
        <dbReference type="SAM" id="Coils"/>
    </source>
</evidence>
<evidence type="ECO:0000256" key="3">
    <source>
        <dbReference type="ARBA" id="ARBA00022833"/>
    </source>
</evidence>
<dbReference type="AlphaFoldDB" id="A0A9P0IC98"/>
<dbReference type="Pfam" id="PF00628">
    <property type="entry name" value="PHD"/>
    <property type="match status" value="1"/>
</dbReference>
<keyword evidence="4" id="KW-0175">Coiled coil</keyword>
<evidence type="ECO:0000313" key="6">
    <source>
        <dbReference type="EMBL" id="CAH1645293.1"/>
    </source>
</evidence>
<organism evidence="6 7">
    <name type="scientific">Spodoptera littoralis</name>
    <name type="common">Egyptian cotton leafworm</name>
    <dbReference type="NCBI Taxonomy" id="7109"/>
    <lineage>
        <taxon>Eukaryota</taxon>
        <taxon>Metazoa</taxon>
        <taxon>Ecdysozoa</taxon>
        <taxon>Arthropoda</taxon>
        <taxon>Hexapoda</taxon>
        <taxon>Insecta</taxon>
        <taxon>Pterygota</taxon>
        <taxon>Neoptera</taxon>
        <taxon>Endopterygota</taxon>
        <taxon>Lepidoptera</taxon>
        <taxon>Glossata</taxon>
        <taxon>Ditrysia</taxon>
        <taxon>Noctuoidea</taxon>
        <taxon>Noctuidae</taxon>
        <taxon>Amphipyrinae</taxon>
        <taxon>Spodoptera</taxon>
    </lineage>
</organism>
<dbReference type="SMART" id="SM00249">
    <property type="entry name" value="PHD"/>
    <property type="match status" value="1"/>
</dbReference>
<accession>A0A9P0IC98</accession>
<name>A0A9P0IC98_SPOLI</name>
<dbReference type="PROSITE" id="PS01359">
    <property type="entry name" value="ZF_PHD_1"/>
    <property type="match status" value="1"/>
</dbReference>
<proteinExistence type="predicted"/>
<dbReference type="InterPro" id="IPR011011">
    <property type="entry name" value="Znf_FYVE_PHD"/>
</dbReference>
<protein>
    <recommendedName>
        <fullName evidence="5">Zinc finger PHD-type domain-containing protein</fullName>
    </recommendedName>
</protein>
<dbReference type="Gene3D" id="3.30.40.10">
    <property type="entry name" value="Zinc/RING finger domain, C3HC4 (zinc finger)"/>
    <property type="match status" value="1"/>
</dbReference>
<dbReference type="GO" id="GO:0008270">
    <property type="term" value="F:zinc ion binding"/>
    <property type="evidence" value="ECO:0007669"/>
    <property type="project" value="UniProtKB-KW"/>
</dbReference>
<sequence length="343" mass="37496">MAKCGGCGQFIAATASIRCGKCAVCYHRACVGVPPSATPSPAWLCPGCKAKLPKTDNSATPVKGAAADCSVPNSPPTVAPPVSLDLAHEIRAFREELSALRVDIRELRQENAQFRAAINGCNERLDAVVHRVDSLEQRFEAKDPSSYDHLEETIADLKLQLNERDQDLLLNDVIVSGIPESKTENPAHILKTLSLKLGVDLDDRDIVNVERLGMVRRNFIAGSSQHDITEHPRPRAIAVRLSRRTVRDKLLQAARVRRGLTTADLDLHGQPRRVFVNEHLTRSNAKLFNLAREAGQRSSTSTCGQGRDASTCGRRTASLLCAFARTQISEKLLGTVMFDECGC</sequence>
<keyword evidence="3" id="KW-0862">Zinc</keyword>
<feature type="coiled-coil region" evidence="4">
    <location>
        <begin position="90"/>
        <end position="167"/>
    </location>
</feature>
<keyword evidence="1" id="KW-0479">Metal-binding</keyword>
<dbReference type="SUPFAM" id="SSF57903">
    <property type="entry name" value="FYVE/PHD zinc finger"/>
    <property type="match status" value="1"/>
</dbReference>
<dbReference type="InterPro" id="IPR019787">
    <property type="entry name" value="Znf_PHD-finger"/>
</dbReference>
<evidence type="ECO:0000259" key="5">
    <source>
        <dbReference type="SMART" id="SM00249"/>
    </source>
</evidence>
<dbReference type="Gene3D" id="1.10.287.1490">
    <property type="match status" value="1"/>
</dbReference>
<dbReference type="EMBL" id="LR824537">
    <property type="protein sequence ID" value="CAH1645293.1"/>
    <property type="molecule type" value="Genomic_DNA"/>
</dbReference>
<dbReference type="InterPro" id="IPR001965">
    <property type="entry name" value="Znf_PHD"/>
</dbReference>